<organism evidence="1 2">
    <name type="scientific">Streptomyces phage Ignacio</name>
    <dbReference type="NCBI Taxonomy" id="2736272"/>
    <lineage>
        <taxon>Viruses</taxon>
        <taxon>Duplodnaviria</taxon>
        <taxon>Heunggongvirae</taxon>
        <taxon>Uroviricota</taxon>
        <taxon>Caudoviricetes</taxon>
        <taxon>Ignaciovirus</taxon>
        <taxon>Ignaciovirus ignacio</taxon>
    </lineage>
</organism>
<dbReference type="KEGG" id="vg:80025912"/>
<sequence length="92" mass="10216">MRAFYRGYSSRSGRRAAQVRRLHIMREDGKFPGQSGECNTSGWTHRDSEPVILDPMPAVPPPGLEWCPACVSRAAERAGFLRQFAAVIATPQ</sequence>
<accession>A0A6M9Z3L2</accession>
<dbReference type="Proteomes" id="UP000509653">
    <property type="component" value="Segment"/>
</dbReference>
<evidence type="ECO:0000313" key="1">
    <source>
        <dbReference type="EMBL" id="QKN87567.1"/>
    </source>
</evidence>
<reference evidence="1 2" key="1">
    <citation type="submission" date="2020-05" db="EMBL/GenBank/DDBJ databases">
        <authorList>
            <person name="Coronado A."/>
            <person name="Gutierrez-Langa M.A."/>
            <person name="Hernandez Olmos D."/>
            <person name="Menchaca C."/>
            <person name="Layton S.R."/>
            <person name="Hughes L.E."/>
            <person name="Garlena R.A."/>
            <person name="Russell D.A."/>
            <person name="Pope W.H."/>
            <person name="Jacobs-Sera D."/>
            <person name="Hatfull G.F."/>
        </authorList>
    </citation>
    <scope>NUCLEOTIDE SEQUENCE [LARGE SCALE GENOMIC DNA]</scope>
</reference>
<dbReference type="RefSeq" id="YP_010756160.1">
    <property type="nucleotide sequence ID" value="NC_073483.1"/>
</dbReference>
<name>A0A6M9Z3L2_9CAUD</name>
<dbReference type="GeneID" id="80025912"/>
<gene>
    <name evidence="1" type="primary">40</name>
    <name evidence="1" type="ORF">SEA_IGNACIO_40</name>
</gene>
<evidence type="ECO:0000313" key="2">
    <source>
        <dbReference type="Proteomes" id="UP000509653"/>
    </source>
</evidence>
<proteinExistence type="predicted"/>
<protein>
    <submittedName>
        <fullName evidence="1">Uncharacterized protein</fullName>
    </submittedName>
</protein>
<dbReference type="EMBL" id="MT451980">
    <property type="protein sequence ID" value="QKN87567.1"/>
    <property type="molecule type" value="Genomic_DNA"/>
</dbReference>
<keyword evidence="2" id="KW-1185">Reference proteome</keyword>